<keyword evidence="13" id="KW-1185">Reference proteome</keyword>
<evidence type="ECO:0000256" key="4">
    <source>
        <dbReference type="ARBA" id="ARBA00022553"/>
    </source>
</evidence>
<dbReference type="CDD" id="cd17574">
    <property type="entry name" value="REC_OmpR"/>
    <property type="match status" value="2"/>
</dbReference>
<evidence type="ECO:0000313" key="12">
    <source>
        <dbReference type="EMBL" id="GGJ83587.1"/>
    </source>
</evidence>
<keyword evidence="7" id="KW-0902">Two-component regulatory system</keyword>
<dbReference type="Pfam" id="PF00512">
    <property type="entry name" value="HisKA"/>
    <property type="match status" value="1"/>
</dbReference>
<dbReference type="InterPro" id="IPR011006">
    <property type="entry name" value="CheY-like_superfamily"/>
</dbReference>
<dbReference type="PANTHER" id="PTHR43047">
    <property type="entry name" value="TWO-COMPONENT HISTIDINE PROTEIN KINASE"/>
    <property type="match status" value="1"/>
</dbReference>
<dbReference type="GO" id="GO:0009927">
    <property type="term" value="F:histidine phosphotransfer kinase activity"/>
    <property type="evidence" value="ECO:0007669"/>
    <property type="project" value="TreeGrafter"/>
</dbReference>
<evidence type="ECO:0000313" key="13">
    <source>
        <dbReference type="Proteomes" id="UP000649739"/>
    </source>
</evidence>
<reference evidence="12" key="2">
    <citation type="submission" date="2020-09" db="EMBL/GenBank/DDBJ databases">
        <authorList>
            <person name="Sun Q."/>
            <person name="Ohkuma M."/>
        </authorList>
    </citation>
    <scope>NUCLEOTIDE SEQUENCE</scope>
    <source>
        <strain evidence="12">JCM 3090</strain>
    </source>
</reference>
<dbReference type="GO" id="GO:0000155">
    <property type="term" value="F:phosphorelay sensor kinase activity"/>
    <property type="evidence" value="ECO:0007669"/>
    <property type="project" value="InterPro"/>
</dbReference>
<dbReference type="SUPFAM" id="SSF55874">
    <property type="entry name" value="ATPase domain of HSP90 chaperone/DNA topoisomerase II/histidine kinase"/>
    <property type="match status" value="1"/>
</dbReference>
<keyword evidence="6" id="KW-0418">Kinase</keyword>
<dbReference type="SMART" id="SM00388">
    <property type="entry name" value="HisKA"/>
    <property type="match status" value="1"/>
</dbReference>
<feature type="modified residue" description="4-aspartylphosphate" evidence="8">
    <location>
        <position position="793"/>
    </location>
</feature>
<dbReference type="Pfam" id="PF02518">
    <property type="entry name" value="HATPase_c"/>
    <property type="match status" value="1"/>
</dbReference>
<dbReference type="PRINTS" id="PR00344">
    <property type="entry name" value="BCTRLSENSOR"/>
</dbReference>
<feature type="domain" description="Response regulatory" evidence="11">
    <location>
        <begin position="744"/>
        <end position="860"/>
    </location>
</feature>
<keyword evidence="9" id="KW-1133">Transmembrane helix</keyword>
<dbReference type="InterPro" id="IPR005467">
    <property type="entry name" value="His_kinase_dom"/>
</dbReference>
<evidence type="ECO:0000256" key="7">
    <source>
        <dbReference type="ARBA" id="ARBA00023012"/>
    </source>
</evidence>
<feature type="modified residue" description="4-aspartylphosphate" evidence="8">
    <location>
        <position position="669"/>
    </location>
</feature>
<protein>
    <recommendedName>
        <fullName evidence="3">histidine kinase</fullName>
        <ecNumber evidence="3">2.7.13.3</ecNumber>
    </recommendedName>
</protein>
<dbReference type="InterPro" id="IPR003661">
    <property type="entry name" value="HisK_dim/P_dom"/>
</dbReference>
<dbReference type="CDD" id="cd16922">
    <property type="entry name" value="HATPase_EvgS-ArcB-TorS-like"/>
    <property type="match status" value="1"/>
</dbReference>
<dbReference type="InterPro" id="IPR001789">
    <property type="entry name" value="Sig_transdc_resp-reg_receiver"/>
</dbReference>
<evidence type="ECO:0000256" key="5">
    <source>
        <dbReference type="ARBA" id="ARBA00022679"/>
    </source>
</evidence>
<dbReference type="FunFam" id="3.30.565.10:FF:000006">
    <property type="entry name" value="Sensor histidine kinase WalK"/>
    <property type="match status" value="1"/>
</dbReference>
<feature type="transmembrane region" description="Helical" evidence="9">
    <location>
        <begin position="115"/>
        <end position="138"/>
    </location>
</feature>
<dbReference type="PANTHER" id="PTHR43047:SF72">
    <property type="entry name" value="OSMOSENSING HISTIDINE PROTEIN KINASE SLN1"/>
    <property type="match status" value="1"/>
</dbReference>
<dbReference type="EC" id="2.7.13.3" evidence="3"/>
<accession>A0A8J3B367</accession>
<proteinExistence type="predicted"/>
<comment type="subcellular location">
    <subcellularLocation>
        <location evidence="2">Cell membrane</location>
    </subcellularLocation>
</comment>
<dbReference type="SUPFAM" id="SSF47384">
    <property type="entry name" value="Homodimeric domain of signal transducing histidine kinase"/>
    <property type="match status" value="1"/>
</dbReference>
<dbReference type="PROSITE" id="PS50110">
    <property type="entry name" value="RESPONSE_REGULATORY"/>
    <property type="match status" value="2"/>
</dbReference>
<reference evidence="12" key="1">
    <citation type="journal article" date="2014" name="Int. J. Syst. Evol. Microbiol.">
        <title>Complete genome sequence of Corynebacterium casei LMG S-19264T (=DSM 44701T), isolated from a smear-ripened cheese.</title>
        <authorList>
            <consortium name="US DOE Joint Genome Institute (JGI-PGF)"/>
            <person name="Walter F."/>
            <person name="Albersmeier A."/>
            <person name="Kalinowski J."/>
            <person name="Ruckert C."/>
        </authorList>
    </citation>
    <scope>NUCLEOTIDE SEQUENCE</scope>
    <source>
        <strain evidence="12">JCM 3090</strain>
    </source>
</reference>
<dbReference type="SMART" id="SM00387">
    <property type="entry name" value="HATPase_c"/>
    <property type="match status" value="1"/>
</dbReference>
<keyword evidence="9" id="KW-0472">Membrane</keyword>
<organism evidence="12 13">
    <name type="scientific">Pilimelia anulata</name>
    <dbReference type="NCBI Taxonomy" id="53371"/>
    <lineage>
        <taxon>Bacteria</taxon>
        <taxon>Bacillati</taxon>
        <taxon>Actinomycetota</taxon>
        <taxon>Actinomycetes</taxon>
        <taxon>Micromonosporales</taxon>
        <taxon>Micromonosporaceae</taxon>
        <taxon>Pilimelia</taxon>
    </lineage>
</organism>
<evidence type="ECO:0000256" key="3">
    <source>
        <dbReference type="ARBA" id="ARBA00012438"/>
    </source>
</evidence>
<sequence length="893" mass="95734">MVLVVIVEILFCAVFVRALSGYLRHRDAVQRQVMIVFFAITALFVLGVFRFLGVGAPEWVQTSFTALLLGQPYFTLGLAARIRPVPRWVRATAALGWAATVLGLIMTELGARPTWFLAMMAGVFALGELVAAGYLYAAARNRAGSSRLRLQLAALSTVAFAVILITAVAGPDGGRAARVIALVSAVGYVTAFVPPARLRRRWSLASTQELTMRLLDRAPNESAASVWQRYVEAVVRLSASRAVLVLLPEERGGLMVAARAGPAGDPRGGPVRLDEALAAAVRTSPGRPYRRLPPDAAAALARELADDPRVRYGITAALPLPDGRRGTLVLLDAYESLFSEDDIALFGELGGAAALLAERQALTDRLTAAVAAADAASRAKTQFVANMSHELRTPLNAIIGFSDLMRDEPPAGDGRVIPAEWIEYVHTSGQHLLALINDVLDLSKIEAGKVELRPVLIDSADVVHEVIAGLQSLHEAKRLDMVVAVPPLPLRADITRLRQILTNLLSNAIKFTPEGGSIFVAGRQVGAEVGLSVSDTGPGISDADQARIFEEFQQVGDPRMHKAGSGLGLALTRRLVEAHGGRIEVSSVPGHGARFTAWLPSLQPDSAPRAEPGTPPAPGGILVIEDDRAAADLLATHLRRVGFAVTIAPDGEEGVRLAAVQQPEVILLDVILPGIDGWEVMRRLKADDRLRHIPVAIISVVEDHAVGLALGAVDYFTKPINHDLLLAWLIRHGMVPPLTDQDTNILVIDDDPAVLLTAQRRLARPGLRVVTAENGLDGLRLARQHRFDLVICDLMLPDLDGFSVISALHEDPHTREVPVLVLTAQDLTAADKARLSGKILGIAAKEADPVHAVRDWLHHLADLTDPHLRERAGQAVSERAAQALSKAATVRSA</sequence>
<dbReference type="Pfam" id="PF00072">
    <property type="entry name" value="Response_reg"/>
    <property type="match status" value="2"/>
</dbReference>
<feature type="transmembrane region" description="Helical" evidence="9">
    <location>
        <begin position="150"/>
        <end position="170"/>
    </location>
</feature>
<feature type="transmembrane region" description="Helical" evidence="9">
    <location>
        <begin position="91"/>
        <end position="109"/>
    </location>
</feature>
<dbReference type="InterPro" id="IPR004358">
    <property type="entry name" value="Sig_transdc_His_kin-like_C"/>
</dbReference>
<evidence type="ECO:0000256" key="2">
    <source>
        <dbReference type="ARBA" id="ARBA00004236"/>
    </source>
</evidence>
<dbReference type="Gene3D" id="3.40.50.2300">
    <property type="match status" value="2"/>
</dbReference>
<feature type="domain" description="Response regulatory" evidence="11">
    <location>
        <begin position="620"/>
        <end position="733"/>
    </location>
</feature>
<feature type="transmembrane region" description="Helical" evidence="9">
    <location>
        <begin position="6"/>
        <end position="23"/>
    </location>
</feature>
<dbReference type="Gene3D" id="3.30.565.10">
    <property type="entry name" value="Histidine kinase-like ATPase, C-terminal domain"/>
    <property type="match status" value="1"/>
</dbReference>
<evidence type="ECO:0000259" key="10">
    <source>
        <dbReference type="PROSITE" id="PS50109"/>
    </source>
</evidence>
<comment type="catalytic activity">
    <reaction evidence="1">
        <text>ATP + protein L-histidine = ADP + protein N-phospho-L-histidine.</text>
        <dbReference type="EC" id="2.7.13.3"/>
    </reaction>
</comment>
<comment type="caution">
    <text evidence="12">The sequence shown here is derived from an EMBL/GenBank/DDBJ whole genome shotgun (WGS) entry which is preliminary data.</text>
</comment>
<dbReference type="AlphaFoldDB" id="A0A8J3B367"/>
<dbReference type="SUPFAM" id="SSF55781">
    <property type="entry name" value="GAF domain-like"/>
    <property type="match status" value="1"/>
</dbReference>
<keyword evidence="5" id="KW-0808">Transferase</keyword>
<feature type="transmembrane region" description="Helical" evidence="9">
    <location>
        <begin position="59"/>
        <end position="79"/>
    </location>
</feature>
<dbReference type="InterPro" id="IPR036890">
    <property type="entry name" value="HATPase_C_sf"/>
</dbReference>
<dbReference type="EMBL" id="BMQB01000002">
    <property type="protein sequence ID" value="GGJ83587.1"/>
    <property type="molecule type" value="Genomic_DNA"/>
</dbReference>
<dbReference type="Proteomes" id="UP000649739">
    <property type="component" value="Unassembled WGS sequence"/>
</dbReference>
<evidence type="ECO:0000256" key="8">
    <source>
        <dbReference type="PROSITE-ProRule" id="PRU00169"/>
    </source>
</evidence>
<dbReference type="GO" id="GO:0005886">
    <property type="term" value="C:plasma membrane"/>
    <property type="evidence" value="ECO:0007669"/>
    <property type="project" value="UniProtKB-SubCell"/>
</dbReference>
<evidence type="ECO:0000259" key="11">
    <source>
        <dbReference type="PROSITE" id="PS50110"/>
    </source>
</evidence>
<evidence type="ECO:0000256" key="1">
    <source>
        <dbReference type="ARBA" id="ARBA00000085"/>
    </source>
</evidence>
<dbReference type="CDD" id="cd00082">
    <property type="entry name" value="HisKA"/>
    <property type="match status" value="1"/>
</dbReference>
<dbReference type="InterPro" id="IPR003594">
    <property type="entry name" value="HATPase_dom"/>
</dbReference>
<dbReference type="SUPFAM" id="SSF52172">
    <property type="entry name" value="CheY-like"/>
    <property type="match status" value="2"/>
</dbReference>
<feature type="transmembrane region" description="Helical" evidence="9">
    <location>
        <begin position="35"/>
        <end position="53"/>
    </location>
</feature>
<dbReference type="InterPro" id="IPR036097">
    <property type="entry name" value="HisK_dim/P_sf"/>
</dbReference>
<dbReference type="Gene3D" id="1.10.287.130">
    <property type="match status" value="1"/>
</dbReference>
<keyword evidence="9" id="KW-0812">Transmembrane</keyword>
<evidence type="ECO:0000256" key="6">
    <source>
        <dbReference type="ARBA" id="ARBA00022777"/>
    </source>
</evidence>
<keyword evidence="4 8" id="KW-0597">Phosphoprotein</keyword>
<name>A0A8J3B367_9ACTN</name>
<dbReference type="PROSITE" id="PS50109">
    <property type="entry name" value="HIS_KIN"/>
    <property type="match status" value="1"/>
</dbReference>
<feature type="domain" description="Histidine kinase" evidence="10">
    <location>
        <begin position="386"/>
        <end position="603"/>
    </location>
</feature>
<gene>
    <name evidence="12" type="ORF">GCM10010123_11550</name>
</gene>
<dbReference type="SMART" id="SM00448">
    <property type="entry name" value="REC"/>
    <property type="match status" value="2"/>
</dbReference>
<evidence type="ECO:0000256" key="9">
    <source>
        <dbReference type="SAM" id="Phobius"/>
    </source>
</evidence>